<dbReference type="Proteomes" id="UP000184330">
    <property type="component" value="Unassembled WGS sequence"/>
</dbReference>
<keyword evidence="1" id="KW-1133">Transmembrane helix</keyword>
<protein>
    <submittedName>
        <fullName evidence="2">Uncharacterized protein</fullName>
    </submittedName>
</protein>
<keyword evidence="1" id="KW-0812">Transmembrane</keyword>
<feature type="transmembrane region" description="Helical" evidence="1">
    <location>
        <begin position="65"/>
        <end position="85"/>
    </location>
</feature>
<sequence length="586" mass="65879">MRYTSPYSTPEHPPLTPEIVDSSTPWSEVLLGEYATIRSDAPQISYKELLCSTFKTSLRRWNRPLWLAVFLLAGIWWSLSGGTYLPNLPASAEMLNPEVKFDGLQFIDATHPYIRYVGRWLSTSDGEHKDGSFPGVYFDFAVNGSATVLLSLHNRELEFQTPAKRPAKPSSTFSFLPLANSSNAAPISLLARVDDDEYIVLPNATSIVTIRRGNLDKTSRHEIRIIAPMMGDNATETLQVEGLWIEEDGQMLPYEGSPDYQNERLMASQDGFQPVSSGSTPKKMLEIVTDSPGSMAGRDRRNNTGTAQAILGGVMGWEYLLGEMFGADHVSIGMDGMCLVRDCIGGRGNPSGLADVFFQSGPAGSEQYAHTWLFQEYTPDVMVMNIGNSDWESFQSHCQEYDKSLWELSVVFEETYISMIKAIRSLAYPKYSSTGMDASRYTYAARNTAAGIPIFIMRPFRGQLEAATHSVVNRLQKEGDKAIFWLDTSGWLNTEVDFEGRAEDQDFFLDEESPSKEWRLTERGNQKVSILLHMHACRFLAAGDVDKCAFLPPEIYQGKAIDHEAIHFDEFLQDEKERKLKKLFWK</sequence>
<keyword evidence="1" id="KW-0472">Membrane</keyword>
<gene>
    <name evidence="2" type="ORF">PAC_01586</name>
</gene>
<evidence type="ECO:0000256" key="1">
    <source>
        <dbReference type="SAM" id="Phobius"/>
    </source>
</evidence>
<dbReference type="Gene3D" id="3.40.50.1110">
    <property type="entry name" value="SGNH hydrolase"/>
    <property type="match status" value="1"/>
</dbReference>
<dbReference type="Gene3D" id="2.60.120.260">
    <property type="entry name" value="Galactose-binding domain-like"/>
    <property type="match status" value="1"/>
</dbReference>
<dbReference type="AlphaFoldDB" id="A0A1L7WG40"/>
<dbReference type="OrthoDB" id="10267969at2759"/>
<dbReference type="InterPro" id="IPR036514">
    <property type="entry name" value="SGNH_hydro_sf"/>
</dbReference>
<name>A0A1L7WG40_9HELO</name>
<evidence type="ECO:0000313" key="3">
    <source>
        <dbReference type="Proteomes" id="UP000184330"/>
    </source>
</evidence>
<dbReference type="EMBL" id="FJOG01000002">
    <property type="protein sequence ID" value="CZR51709.1"/>
    <property type="molecule type" value="Genomic_DNA"/>
</dbReference>
<reference evidence="2 3" key="1">
    <citation type="submission" date="2016-03" db="EMBL/GenBank/DDBJ databases">
        <authorList>
            <person name="Ploux O."/>
        </authorList>
    </citation>
    <scope>NUCLEOTIDE SEQUENCE [LARGE SCALE GENOMIC DNA]</scope>
    <source>
        <strain evidence="2 3">UAMH 11012</strain>
    </source>
</reference>
<keyword evidence="3" id="KW-1185">Reference proteome</keyword>
<accession>A0A1L7WG40</accession>
<evidence type="ECO:0000313" key="2">
    <source>
        <dbReference type="EMBL" id="CZR51709.1"/>
    </source>
</evidence>
<organism evidence="2 3">
    <name type="scientific">Phialocephala subalpina</name>
    <dbReference type="NCBI Taxonomy" id="576137"/>
    <lineage>
        <taxon>Eukaryota</taxon>
        <taxon>Fungi</taxon>
        <taxon>Dikarya</taxon>
        <taxon>Ascomycota</taxon>
        <taxon>Pezizomycotina</taxon>
        <taxon>Leotiomycetes</taxon>
        <taxon>Helotiales</taxon>
        <taxon>Mollisiaceae</taxon>
        <taxon>Phialocephala</taxon>
        <taxon>Phialocephala fortinii species complex</taxon>
    </lineage>
</organism>
<proteinExistence type="predicted"/>